<evidence type="ECO:0000256" key="3">
    <source>
        <dbReference type="SAM" id="MobiDB-lite"/>
    </source>
</evidence>
<evidence type="ECO:0000259" key="4">
    <source>
        <dbReference type="PROSITE" id="PS50846"/>
    </source>
</evidence>
<dbReference type="GO" id="GO:0016020">
    <property type="term" value="C:membrane"/>
    <property type="evidence" value="ECO:0007669"/>
    <property type="project" value="UniProtKB-SubCell"/>
</dbReference>
<accession>A0AAN8YC20</accession>
<keyword evidence="2" id="KW-0479">Metal-binding</keyword>
<dbReference type="PANTHER" id="PTHR22814:SF336">
    <property type="entry name" value="HEAVY METAL-ASSOCIATED ISOPRENYLATED PLANT PROTEIN 23"/>
    <property type="match status" value="1"/>
</dbReference>
<keyword evidence="6" id="KW-1185">Reference proteome</keyword>
<evidence type="ECO:0000313" key="5">
    <source>
        <dbReference type="EMBL" id="KAK6784033.1"/>
    </source>
</evidence>
<comment type="subcellular location">
    <subcellularLocation>
        <location evidence="1">Membrane</location>
        <topology evidence="1">Peripheral membrane protein</topology>
    </subcellularLocation>
</comment>
<dbReference type="PROSITE" id="PS50846">
    <property type="entry name" value="HMA_2"/>
    <property type="match status" value="1"/>
</dbReference>
<feature type="region of interest" description="Disordered" evidence="3">
    <location>
        <begin position="76"/>
        <end position="100"/>
    </location>
</feature>
<comment type="caution">
    <text evidence="5">The sequence shown here is derived from an EMBL/GenBank/DDBJ whole genome shotgun (WGS) entry which is preliminary data.</text>
</comment>
<sequence length="130" mass="14666">MIRTTVLQVNFNCVMCKKFVLQAISRREGIDSVNIKTGQRKLIVIGTVRPEFLVKEIRKIGKEVEIVEVTEHRENCDRQAATTTTTPSSNNENGGEGDNGTCNNVRQLSRMCRECQTRVGVEVGCRSYWS</sequence>
<name>A0AAN8YC20_SOLBU</name>
<feature type="compositionally biased region" description="Low complexity" evidence="3">
    <location>
        <begin position="80"/>
        <end position="100"/>
    </location>
</feature>
<dbReference type="PANTHER" id="PTHR22814">
    <property type="entry name" value="COPPER TRANSPORT PROTEIN ATOX1-RELATED"/>
    <property type="match status" value="1"/>
</dbReference>
<evidence type="ECO:0000256" key="1">
    <source>
        <dbReference type="ARBA" id="ARBA00004170"/>
    </source>
</evidence>
<dbReference type="AlphaFoldDB" id="A0AAN8YC20"/>
<dbReference type="InterPro" id="IPR036163">
    <property type="entry name" value="HMA_dom_sf"/>
</dbReference>
<dbReference type="Pfam" id="PF00403">
    <property type="entry name" value="HMA"/>
    <property type="match status" value="1"/>
</dbReference>
<protein>
    <recommendedName>
        <fullName evidence="4">HMA domain-containing protein</fullName>
    </recommendedName>
</protein>
<dbReference type="Proteomes" id="UP001371456">
    <property type="component" value="Unassembled WGS sequence"/>
</dbReference>
<organism evidence="5 6">
    <name type="scientific">Solanum bulbocastanum</name>
    <name type="common">Wild potato</name>
    <dbReference type="NCBI Taxonomy" id="147425"/>
    <lineage>
        <taxon>Eukaryota</taxon>
        <taxon>Viridiplantae</taxon>
        <taxon>Streptophyta</taxon>
        <taxon>Embryophyta</taxon>
        <taxon>Tracheophyta</taxon>
        <taxon>Spermatophyta</taxon>
        <taxon>Magnoliopsida</taxon>
        <taxon>eudicotyledons</taxon>
        <taxon>Gunneridae</taxon>
        <taxon>Pentapetalae</taxon>
        <taxon>asterids</taxon>
        <taxon>lamiids</taxon>
        <taxon>Solanales</taxon>
        <taxon>Solanaceae</taxon>
        <taxon>Solanoideae</taxon>
        <taxon>Solaneae</taxon>
        <taxon>Solanum</taxon>
    </lineage>
</organism>
<dbReference type="SUPFAM" id="SSF55008">
    <property type="entry name" value="HMA, heavy metal-associated domain"/>
    <property type="match status" value="1"/>
</dbReference>
<evidence type="ECO:0000313" key="6">
    <source>
        <dbReference type="Proteomes" id="UP001371456"/>
    </source>
</evidence>
<dbReference type="GO" id="GO:0046872">
    <property type="term" value="F:metal ion binding"/>
    <property type="evidence" value="ECO:0007669"/>
    <property type="project" value="UniProtKB-KW"/>
</dbReference>
<dbReference type="InterPro" id="IPR006121">
    <property type="entry name" value="HMA_dom"/>
</dbReference>
<reference evidence="5 6" key="1">
    <citation type="submission" date="2024-02" db="EMBL/GenBank/DDBJ databases">
        <title>de novo genome assembly of Solanum bulbocastanum strain 11H21.</title>
        <authorList>
            <person name="Hosaka A.J."/>
        </authorList>
    </citation>
    <scope>NUCLEOTIDE SEQUENCE [LARGE SCALE GENOMIC DNA]</scope>
    <source>
        <tissue evidence="5">Young leaves</tissue>
    </source>
</reference>
<dbReference type="GO" id="GO:0009626">
    <property type="term" value="P:plant-type hypersensitive response"/>
    <property type="evidence" value="ECO:0007669"/>
    <property type="project" value="UniProtKB-KW"/>
</dbReference>
<evidence type="ECO:0000256" key="2">
    <source>
        <dbReference type="ARBA" id="ARBA00022723"/>
    </source>
</evidence>
<dbReference type="EMBL" id="JBANQN010000007">
    <property type="protein sequence ID" value="KAK6784033.1"/>
    <property type="molecule type" value="Genomic_DNA"/>
</dbReference>
<feature type="domain" description="HMA" evidence="4">
    <location>
        <begin position="2"/>
        <end position="65"/>
    </location>
</feature>
<dbReference type="Gene3D" id="3.30.70.100">
    <property type="match status" value="1"/>
</dbReference>
<gene>
    <name evidence="5" type="ORF">RDI58_017487</name>
</gene>
<proteinExistence type="predicted"/>